<evidence type="ECO:0000256" key="1">
    <source>
        <dbReference type="ARBA" id="ARBA00001947"/>
    </source>
</evidence>
<sequence length="373" mass="42644">MVRPLVYLCVCLVVSTTVLHKTAVALSYEGVTDALIKRVTGQREKLAVISTDHNDVMNHSKYHNYTEMMEMLRTVERRNPDLMTLRELPNRTYEERAVKMVELHGNSSQAGDPPKPAVVIEAGIHAREWISPAVNLWVVDALIQGYRKGDPNITAMLDNSDWYIIPVTNPDGYEFSHKEDRMWRKNRRDIRWYCKGVDLNRNFDVEFSTTDVSNRCWEEIYPGDQPFSEPESFNVKYLVENLQHRLVAYVSVHSYSQVILIPWGYSTDLPKPPNFNETLRIGREMASAMEVRHGKVYRTGQAPDVLGYASSGTSEDWVMKAVPGIFAVGIELRPAAFGNFTFEAFELEEEQIVPTAEEYFDGLVAMAKELQLI</sequence>
<feature type="chain" id="PRO_5043539776" evidence="11">
    <location>
        <begin position="21"/>
        <end position="373"/>
    </location>
</feature>
<dbReference type="PANTHER" id="PTHR11705">
    <property type="entry name" value="PROTEASE FAMILY M14 CARBOXYPEPTIDASE A,B"/>
    <property type="match status" value="1"/>
</dbReference>
<evidence type="ECO:0000256" key="9">
    <source>
        <dbReference type="ARBA" id="ARBA00023049"/>
    </source>
</evidence>
<keyword evidence="6 11" id="KW-0732">Signal</keyword>
<dbReference type="Gene3D" id="3.40.630.10">
    <property type="entry name" value="Zn peptidases"/>
    <property type="match status" value="1"/>
</dbReference>
<keyword evidence="7" id="KW-0378">Hydrolase</keyword>
<dbReference type="Pfam" id="PF00246">
    <property type="entry name" value="Peptidase_M14"/>
    <property type="match status" value="1"/>
</dbReference>
<comment type="similarity">
    <text evidence="2 10">Belongs to the peptidase M14 family.</text>
</comment>
<feature type="domain" description="Peptidase M14" evidence="12">
    <location>
        <begin position="61"/>
        <end position="370"/>
    </location>
</feature>
<keyword evidence="3 13" id="KW-0121">Carboxypeptidase</keyword>
<accession>A0AAV4AM23</accession>
<keyword evidence="14" id="KW-1185">Reference proteome</keyword>
<evidence type="ECO:0000256" key="3">
    <source>
        <dbReference type="ARBA" id="ARBA00022645"/>
    </source>
</evidence>
<dbReference type="Proteomes" id="UP000735302">
    <property type="component" value="Unassembled WGS sequence"/>
</dbReference>
<feature type="signal peptide" evidence="11">
    <location>
        <begin position="1"/>
        <end position="20"/>
    </location>
</feature>
<evidence type="ECO:0000256" key="4">
    <source>
        <dbReference type="ARBA" id="ARBA00022670"/>
    </source>
</evidence>
<comment type="caution">
    <text evidence="13">The sequence shown here is derived from an EMBL/GenBank/DDBJ whole genome shotgun (WGS) entry which is preliminary data.</text>
</comment>
<dbReference type="AlphaFoldDB" id="A0AAV4AM23"/>
<dbReference type="GO" id="GO:0006508">
    <property type="term" value="P:proteolysis"/>
    <property type="evidence" value="ECO:0007669"/>
    <property type="project" value="UniProtKB-KW"/>
</dbReference>
<evidence type="ECO:0000313" key="13">
    <source>
        <dbReference type="EMBL" id="GFO08027.1"/>
    </source>
</evidence>
<dbReference type="GO" id="GO:0005615">
    <property type="term" value="C:extracellular space"/>
    <property type="evidence" value="ECO:0007669"/>
    <property type="project" value="TreeGrafter"/>
</dbReference>
<dbReference type="InterPro" id="IPR057246">
    <property type="entry name" value="CARBOXYPEPT_ZN_1"/>
</dbReference>
<proteinExistence type="inferred from homology"/>
<evidence type="ECO:0000256" key="5">
    <source>
        <dbReference type="ARBA" id="ARBA00022723"/>
    </source>
</evidence>
<evidence type="ECO:0000256" key="10">
    <source>
        <dbReference type="PROSITE-ProRule" id="PRU01379"/>
    </source>
</evidence>
<evidence type="ECO:0000256" key="6">
    <source>
        <dbReference type="ARBA" id="ARBA00022729"/>
    </source>
</evidence>
<evidence type="ECO:0000256" key="2">
    <source>
        <dbReference type="ARBA" id="ARBA00005988"/>
    </source>
</evidence>
<dbReference type="PANTHER" id="PTHR11705:SF143">
    <property type="entry name" value="SLL0236 PROTEIN"/>
    <property type="match status" value="1"/>
</dbReference>
<comment type="cofactor">
    <cofactor evidence="1">
        <name>Zn(2+)</name>
        <dbReference type="ChEBI" id="CHEBI:29105"/>
    </cofactor>
</comment>
<protein>
    <submittedName>
        <fullName evidence="13">Zinc carboxypeptidase</fullName>
    </submittedName>
</protein>
<evidence type="ECO:0000256" key="7">
    <source>
        <dbReference type="ARBA" id="ARBA00022801"/>
    </source>
</evidence>
<gene>
    <name evidence="13" type="ORF">PoB_003453200</name>
</gene>
<evidence type="ECO:0000313" key="14">
    <source>
        <dbReference type="Proteomes" id="UP000735302"/>
    </source>
</evidence>
<dbReference type="GO" id="GO:0004181">
    <property type="term" value="F:metallocarboxypeptidase activity"/>
    <property type="evidence" value="ECO:0007669"/>
    <property type="project" value="InterPro"/>
</dbReference>
<feature type="active site" description="Proton donor/acceptor" evidence="10">
    <location>
        <position position="331"/>
    </location>
</feature>
<dbReference type="PRINTS" id="PR00765">
    <property type="entry name" value="CRBOXYPTASEA"/>
</dbReference>
<name>A0AAV4AM23_9GAST</name>
<keyword evidence="8" id="KW-0862">Zinc</keyword>
<organism evidence="13 14">
    <name type="scientific">Plakobranchus ocellatus</name>
    <dbReference type="NCBI Taxonomy" id="259542"/>
    <lineage>
        <taxon>Eukaryota</taxon>
        <taxon>Metazoa</taxon>
        <taxon>Spiralia</taxon>
        <taxon>Lophotrochozoa</taxon>
        <taxon>Mollusca</taxon>
        <taxon>Gastropoda</taxon>
        <taxon>Heterobranchia</taxon>
        <taxon>Euthyneura</taxon>
        <taxon>Panpulmonata</taxon>
        <taxon>Sacoglossa</taxon>
        <taxon>Placobranchoidea</taxon>
        <taxon>Plakobranchidae</taxon>
        <taxon>Plakobranchus</taxon>
    </lineage>
</organism>
<dbReference type="InterPro" id="IPR057247">
    <property type="entry name" value="CARBOXYPEPT_ZN_2"/>
</dbReference>
<dbReference type="SMART" id="SM00631">
    <property type="entry name" value="Zn_pept"/>
    <property type="match status" value="1"/>
</dbReference>
<dbReference type="PROSITE" id="PS00133">
    <property type="entry name" value="CARBOXYPEPT_ZN_2"/>
    <property type="match status" value="1"/>
</dbReference>
<reference evidence="13 14" key="1">
    <citation type="journal article" date="2021" name="Elife">
        <title>Chloroplast acquisition without the gene transfer in kleptoplastic sea slugs, Plakobranchus ocellatus.</title>
        <authorList>
            <person name="Maeda T."/>
            <person name="Takahashi S."/>
            <person name="Yoshida T."/>
            <person name="Shimamura S."/>
            <person name="Takaki Y."/>
            <person name="Nagai Y."/>
            <person name="Toyoda A."/>
            <person name="Suzuki Y."/>
            <person name="Arimoto A."/>
            <person name="Ishii H."/>
            <person name="Satoh N."/>
            <person name="Nishiyama T."/>
            <person name="Hasebe M."/>
            <person name="Maruyama T."/>
            <person name="Minagawa J."/>
            <person name="Obokata J."/>
            <person name="Shigenobu S."/>
        </authorList>
    </citation>
    <scope>NUCLEOTIDE SEQUENCE [LARGE SCALE GENOMIC DNA]</scope>
</reference>
<evidence type="ECO:0000256" key="8">
    <source>
        <dbReference type="ARBA" id="ARBA00022833"/>
    </source>
</evidence>
<evidence type="ECO:0000256" key="11">
    <source>
        <dbReference type="SAM" id="SignalP"/>
    </source>
</evidence>
<dbReference type="GO" id="GO:0008270">
    <property type="term" value="F:zinc ion binding"/>
    <property type="evidence" value="ECO:0007669"/>
    <property type="project" value="InterPro"/>
</dbReference>
<dbReference type="InterPro" id="IPR000834">
    <property type="entry name" value="Peptidase_M14"/>
</dbReference>
<dbReference type="SUPFAM" id="SSF53187">
    <property type="entry name" value="Zn-dependent exopeptidases"/>
    <property type="match status" value="1"/>
</dbReference>
<dbReference type="EMBL" id="BLXT01003924">
    <property type="protein sequence ID" value="GFO08027.1"/>
    <property type="molecule type" value="Genomic_DNA"/>
</dbReference>
<dbReference type="PROSITE" id="PS00132">
    <property type="entry name" value="CARBOXYPEPT_ZN_1"/>
    <property type="match status" value="1"/>
</dbReference>
<dbReference type="PROSITE" id="PS52035">
    <property type="entry name" value="PEPTIDASE_M14"/>
    <property type="match status" value="1"/>
</dbReference>
<dbReference type="FunFam" id="3.40.630.10:FF:000084">
    <property type="entry name" value="Carboxypeptidase B2"/>
    <property type="match status" value="1"/>
</dbReference>
<evidence type="ECO:0000259" key="12">
    <source>
        <dbReference type="PROSITE" id="PS52035"/>
    </source>
</evidence>
<keyword evidence="5" id="KW-0479">Metal-binding</keyword>
<keyword evidence="9" id="KW-0482">Metalloprotease</keyword>
<keyword evidence="4" id="KW-0645">Protease</keyword>